<comment type="caution">
    <text evidence="1">The sequence shown here is derived from an EMBL/GenBank/DDBJ whole genome shotgun (WGS) entry which is preliminary data.</text>
</comment>
<gene>
    <name evidence="1" type="ORF">VNO77_16653</name>
</gene>
<dbReference type="Proteomes" id="UP001367508">
    <property type="component" value="Unassembled WGS sequence"/>
</dbReference>
<evidence type="ECO:0000313" key="2">
    <source>
        <dbReference type="Proteomes" id="UP001367508"/>
    </source>
</evidence>
<reference evidence="1 2" key="1">
    <citation type="submission" date="2024-01" db="EMBL/GenBank/DDBJ databases">
        <title>The genomes of 5 underutilized Papilionoideae crops provide insights into root nodulation and disease resistanc.</title>
        <authorList>
            <person name="Jiang F."/>
        </authorList>
    </citation>
    <scope>NUCLEOTIDE SEQUENCE [LARGE SCALE GENOMIC DNA]</scope>
    <source>
        <strain evidence="1">LVBAO_FW01</strain>
        <tissue evidence="1">Leaves</tissue>
    </source>
</reference>
<sequence length="66" mass="7420">MGFNSKSLGALTLSPNMKRVKAERDPPFSGLFLRANPRRKDPDMAYFPSLKLGSDSIRPINFHLLT</sequence>
<dbReference type="AlphaFoldDB" id="A0AAN9LHI0"/>
<keyword evidence="2" id="KW-1185">Reference proteome</keyword>
<organism evidence="1 2">
    <name type="scientific">Canavalia gladiata</name>
    <name type="common">Sword bean</name>
    <name type="synonym">Dolichos gladiatus</name>
    <dbReference type="NCBI Taxonomy" id="3824"/>
    <lineage>
        <taxon>Eukaryota</taxon>
        <taxon>Viridiplantae</taxon>
        <taxon>Streptophyta</taxon>
        <taxon>Embryophyta</taxon>
        <taxon>Tracheophyta</taxon>
        <taxon>Spermatophyta</taxon>
        <taxon>Magnoliopsida</taxon>
        <taxon>eudicotyledons</taxon>
        <taxon>Gunneridae</taxon>
        <taxon>Pentapetalae</taxon>
        <taxon>rosids</taxon>
        <taxon>fabids</taxon>
        <taxon>Fabales</taxon>
        <taxon>Fabaceae</taxon>
        <taxon>Papilionoideae</taxon>
        <taxon>50 kb inversion clade</taxon>
        <taxon>NPAAA clade</taxon>
        <taxon>indigoferoid/millettioid clade</taxon>
        <taxon>Phaseoleae</taxon>
        <taxon>Canavalia</taxon>
    </lineage>
</organism>
<evidence type="ECO:0000313" key="1">
    <source>
        <dbReference type="EMBL" id="KAK7336120.1"/>
    </source>
</evidence>
<dbReference type="EMBL" id="JAYMYQ010000004">
    <property type="protein sequence ID" value="KAK7336120.1"/>
    <property type="molecule type" value="Genomic_DNA"/>
</dbReference>
<accession>A0AAN9LHI0</accession>
<proteinExistence type="predicted"/>
<name>A0AAN9LHI0_CANGL</name>
<protein>
    <submittedName>
        <fullName evidence="1">Uncharacterized protein</fullName>
    </submittedName>
</protein>